<dbReference type="PRINTS" id="PR00385">
    <property type="entry name" value="P450"/>
</dbReference>
<comment type="cofactor">
    <cofactor evidence="7">
        <name>heme</name>
        <dbReference type="ChEBI" id="CHEBI:30413"/>
    </cofactor>
</comment>
<dbReference type="GO" id="GO:0042448">
    <property type="term" value="P:progesterone metabolic process"/>
    <property type="evidence" value="ECO:0007669"/>
    <property type="project" value="TreeGrafter"/>
</dbReference>
<protein>
    <submittedName>
        <fullName evidence="10">Uncharacterized protein</fullName>
    </submittedName>
</protein>
<evidence type="ECO:0000256" key="7">
    <source>
        <dbReference type="PIRSR" id="PIRSR602401-1"/>
    </source>
</evidence>
<sequence>MLEYLLCVAVISACILIAFQSYTGAKNGPPGPKGYPFFGVIFEVDVFRLHEKLYEWTQQYGDVFQFQMLGKKFLCINSVEVLRETFLQEPCATINAYRSPTFTGKYLLKNYSDVIFASPSSLWEKRRKFVYRLLHTYGEGITSLENQVLQNLIRFKGKIRQNISKDVNPFEIVDEFILSTIETLIIGRSFGKEGPLQPLLKLEEELANRLANPGTDGVLRAFPFLRFLPLPMSSIYHEAKSVHQQLLDKLETLSKEDCEDTGIYHTMKKALKERDENGNAWFNDDNIYGVLFNISGAAYLTTRGTLLSAINILAKRLELQKSLQREVDSVIGRNREPRLSDRKKCPLMEAVVMETLRYISHVPLLVLHANSQSTTIGGYSVEKDTVIIPNSWTMHHSEKYWDDPFSFKPERFLDEDGQLLPATDPVRKRFASFGLGKRSCIGEVFAKSRIFLFLSSLMQMATIAEPEGKRLPDLDPRKMIPGIVLQPQEYEVRFLMR</sequence>
<accession>A0A8W8M1I3</accession>
<dbReference type="GO" id="GO:0004508">
    <property type="term" value="F:steroid 17-alpha-monooxygenase activity"/>
    <property type="evidence" value="ECO:0007669"/>
    <property type="project" value="TreeGrafter"/>
</dbReference>
<dbReference type="Gene3D" id="1.10.630.10">
    <property type="entry name" value="Cytochrome P450"/>
    <property type="match status" value="1"/>
</dbReference>
<feature type="binding site" description="axial binding residue" evidence="7">
    <location>
        <position position="440"/>
    </location>
    <ligand>
        <name>heme</name>
        <dbReference type="ChEBI" id="CHEBI:30413"/>
    </ligand>
    <ligandPart>
        <name>Fe</name>
        <dbReference type="ChEBI" id="CHEBI:18248"/>
    </ligandPart>
</feature>
<dbReference type="OrthoDB" id="6141112at2759"/>
<keyword evidence="3 7" id="KW-0479">Metal-binding</keyword>
<feature type="chain" id="PRO_5042431750" evidence="9">
    <location>
        <begin position="26"/>
        <end position="497"/>
    </location>
</feature>
<dbReference type="EnsemblMetazoa" id="G30145.2">
    <property type="protein sequence ID" value="G30145.2:cds"/>
    <property type="gene ID" value="G30145"/>
</dbReference>
<evidence type="ECO:0000256" key="8">
    <source>
        <dbReference type="RuleBase" id="RU000461"/>
    </source>
</evidence>
<dbReference type="AlphaFoldDB" id="A0A8W8M1I3"/>
<evidence type="ECO:0000256" key="2">
    <source>
        <dbReference type="ARBA" id="ARBA00022617"/>
    </source>
</evidence>
<evidence type="ECO:0000313" key="11">
    <source>
        <dbReference type="Proteomes" id="UP000005408"/>
    </source>
</evidence>
<dbReference type="OMA" id="WHEARED"/>
<keyword evidence="2 7" id="KW-0349">Heme</keyword>
<dbReference type="InterPro" id="IPR036396">
    <property type="entry name" value="Cyt_P450_sf"/>
</dbReference>
<evidence type="ECO:0000313" key="10">
    <source>
        <dbReference type="EnsemblMetazoa" id="G30145.2:cds"/>
    </source>
</evidence>
<dbReference type="GO" id="GO:0005506">
    <property type="term" value="F:iron ion binding"/>
    <property type="evidence" value="ECO:0007669"/>
    <property type="project" value="InterPro"/>
</dbReference>
<evidence type="ECO:0000256" key="4">
    <source>
        <dbReference type="ARBA" id="ARBA00023002"/>
    </source>
</evidence>
<comment type="similarity">
    <text evidence="1 8">Belongs to the cytochrome P450 family.</text>
</comment>
<reference evidence="10" key="1">
    <citation type="submission" date="2022-08" db="UniProtKB">
        <authorList>
            <consortium name="EnsemblMetazoa"/>
        </authorList>
    </citation>
    <scope>IDENTIFICATION</scope>
    <source>
        <strain evidence="10">05x7-T-G4-1.051#20</strain>
    </source>
</reference>
<dbReference type="InterPro" id="IPR001128">
    <property type="entry name" value="Cyt_P450"/>
</dbReference>
<dbReference type="EnsemblMetazoa" id="G30145.4">
    <property type="protein sequence ID" value="G30145.4:cds"/>
    <property type="gene ID" value="G30145"/>
</dbReference>
<evidence type="ECO:0000256" key="5">
    <source>
        <dbReference type="ARBA" id="ARBA00023004"/>
    </source>
</evidence>
<keyword evidence="4 8" id="KW-0560">Oxidoreductase</keyword>
<evidence type="ECO:0000256" key="3">
    <source>
        <dbReference type="ARBA" id="ARBA00022723"/>
    </source>
</evidence>
<dbReference type="Proteomes" id="UP000005408">
    <property type="component" value="Unassembled WGS sequence"/>
</dbReference>
<dbReference type="InterPro" id="IPR002401">
    <property type="entry name" value="Cyt_P450_E_grp-I"/>
</dbReference>
<organism evidence="10 11">
    <name type="scientific">Magallana gigas</name>
    <name type="common">Pacific oyster</name>
    <name type="synonym">Crassostrea gigas</name>
    <dbReference type="NCBI Taxonomy" id="29159"/>
    <lineage>
        <taxon>Eukaryota</taxon>
        <taxon>Metazoa</taxon>
        <taxon>Spiralia</taxon>
        <taxon>Lophotrochozoa</taxon>
        <taxon>Mollusca</taxon>
        <taxon>Bivalvia</taxon>
        <taxon>Autobranchia</taxon>
        <taxon>Pteriomorphia</taxon>
        <taxon>Ostreida</taxon>
        <taxon>Ostreoidea</taxon>
        <taxon>Ostreidae</taxon>
        <taxon>Magallana</taxon>
    </lineage>
</organism>
<evidence type="ECO:0000256" key="6">
    <source>
        <dbReference type="ARBA" id="ARBA00023033"/>
    </source>
</evidence>
<dbReference type="SUPFAM" id="SSF48264">
    <property type="entry name" value="Cytochrome P450"/>
    <property type="match status" value="1"/>
</dbReference>
<dbReference type="PANTHER" id="PTHR24289:SF1">
    <property type="entry name" value="STEROID 17-ALPHA-HYDROXYLASE_17,20 LYASE"/>
    <property type="match status" value="1"/>
</dbReference>
<keyword evidence="11" id="KW-1185">Reference proteome</keyword>
<dbReference type="Pfam" id="PF00067">
    <property type="entry name" value="p450"/>
    <property type="match status" value="1"/>
</dbReference>
<evidence type="ECO:0000256" key="9">
    <source>
        <dbReference type="SAM" id="SignalP"/>
    </source>
</evidence>
<proteinExistence type="inferred from homology"/>
<keyword evidence="6 8" id="KW-0503">Monooxygenase</keyword>
<name>A0A8W8M1I3_MAGGI</name>
<keyword evidence="9" id="KW-0732">Signal</keyword>
<keyword evidence="5 7" id="KW-0408">Iron</keyword>
<dbReference type="GO" id="GO:0020037">
    <property type="term" value="F:heme binding"/>
    <property type="evidence" value="ECO:0007669"/>
    <property type="project" value="InterPro"/>
</dbReference>
<dbReference type="GO" id="GO:0042446">
    <property type="term" value="P:hormone biosynthetic process"/>
    <property type="evidence" value="ECO:0007669"/>
    <property type="project" value="TreeGrafter"/>
</dbReference>
<dbReference type="PROSITE" id="PS00086">
    <property type="entry name" value="CYTOCHROME_P450"/>
    <property type="match status" value="1"/>
</dbReference>
<evidence type="ECO:0000256" key="1">
    <source>
        <dbReference type="ARBA" id="ARBA00010617"/>
    </source>
</evidence>
<feature type="signal peptide" evidence="9">
    <location>
        <begin position="1"/>
        <end position="25"/>
    </location>
</feature>
<dbReference type="PANTHER" id="PTHR24289">
    <property type="entry name" value="STEROID 17-ALPHA-HYDROXYLASE/17,20 LYASE"/>
    <property type="match status" value="1"/>
</dbReference>
<dbReference type="InterPro" id="IPR017972">
    <property type="entry name" value="Cyt_P450_CS"/>
</dbReference>
<dbReference type="PRINTS" id="PR00463">
    <property type="entry name" value="EP450I"/>
</dbReference>